<dbReference type="Pfam" id="PF13855">
    <property type="entry name" value="LRR_8"/>
    <property type="match status" value="2"/>
</dbReference>
<dbReference type="InterPro" id="IPR032675">
    <property type="entry name" value="LRR_dom_sf"/>
</dbReference>
<reference evidence="7 8" key="1">
    <citation type="submission" date="2023-12" db="EMBL/GenBank/DDBJ databases">
        <title>A high-quality genome assembly for Dillenia turbinata (Dilleniales).</title>
        <authorList>
            <person name="Chanderbali A."/>
        </authorList>
    </citation>
    <scope>NUCLEOTIDE SEQUENCE [LARGE SCALE GENOMIC DNA]</scope>
    <source>
        <strain evidence="7">LSX21</strain>
        <tissue evidence="7">Leaf</tissue>
    </source>
</reference>
<comment type="subcellular location">
    <subcellularLocation>
        <location evidence="1">Membrane</location>
    </subcellularLocation>
</comment>
<dbReference type="FunFam" id="3.80.10.10:FF:000400">
    <property type="entry name" value="Nuclear pore complex protein NUP107"/>
    <property type="match status" value="1"/>
</dbReference>
<feature type="signal peptide" evidence="6">
    <location>
        <begin position="1"/>
        <end position="21"/>
    </location>
</feature>
<sequence length="381" mass="41102">MPNPPLLLFLLSLSLLTTSHSLTKPSDISALKSFLSSIKPSSIPSYSCLASWNFSSDPCSVPRTTHFICGLTCTPDSLHIQSITLDSAGYSGTLSPFISQLSQLTNLDLSNNYFFGPIPSSLSSLSLLTTLSLRSNSFSGSLPSSLSSLKFLQSLDISYNSLSGYLPNSLVSLSSLRRLDLSFNKFSGSLPKLPNSLIELALKNNLLSGSLSSSSFSGLYALEVIELSSNSFSGSIQPWFFQLPSLQQVNLSNNSLTRVNIPAGSNSDLIAIDLSFNKIEGNLPSNFYTYPLLSSLSLRYNRLRGQIPLEFSKKESLKRLYLDGNYLNGKPPGGFFSGESLVSGCLGDNCLISCPVTSQLCLPSQKPTSICRQAYGGKPRS</sequence>
<dbReference type="AlphaFoldDB" id="A0AAN8WCG1"/>
<organism evidence="7 8">
    <name type="scientific">Dillenia turbinata</name>
    <dbReference type="NCBI Taxonomy" id="194707"/>
    <lineage>
        <taxon>Eukaryota</taxon>
        <taxon>Viridiplantae</taxon>
        <taxon>Streptophyta</taxon>
        <taxon>Embryophyta</taxon>
        <taxon>Tracheophyta</taxon>
        <taxon>Spermatophyta</taxon>
        <taxon>Magnoliopsida</taxon>
        <taxon>eudicotyledons</taxon>
        <taxon>Gunneridae</taxon>
        <taxon>Pentapetalae</taxon>
        <taxon>Dilleniales</taxon>
        <taxon>Dilleniaceae</taxon>
        <taxon>Dillenia</taxon>
    </lineage>
</organism>
<dbReference type="Gene3D" id="3.80.10.10">
    <property type="entry name" value="Ribonuclease Inhibitor"/>
    <property type="match status" value="3"/>
</dbReference>
<comment type="caution">
    <text evidence="7">The sequence shown here is derived from an EMBL/GenBank/DDBJ whole genome shotgun (WGS) entry which is preliminary data.</text>
</comment>
<dbReference type="SUPFAM" id="SSF52058">
    <property type="entry name" value="L domain-like"/>
    <property type="match status" value="1"/>
</dbReference>
<dbReference type="PANTHER" id="PTHR48009">
    <property type="entry name" value="LEUCINE-RICH REPEAT (LRR) FAMILY PROTEIN"/>
    <property type="match status" value="1"/>
</dbReference>
<evidence type="ECO:0000256" key="2">
    <source>
        <dbReference type="ARBA" id="ARBA00022614"/>
    </source>
</evidence>
<dbReference type="EMBL" id="JBAMMX010000002">
    <property type="protein sequence ID" value="KAK6946071.1"/>
    <property type="molecule type" value="Genomic_DNA"/>
</dbReference>
<dbReference type="PANTHER" id="PTHR48009:SF9">
    <property type="entry name" value="LRR RECEPTOR-LIKE SERINE_THREONINE-PROTEIN KINASE GSO1"/>
    <property type="match status" value="1"/>
</dbReference>
<keyword evidence="3 6" id="KW-0732">Signal</keyword>
<evidence type="ECO:0000256" key="6">
    <source>
        <dbReference type="SAM" id="SignalP"/>
    </source>
</evidence>
<protein>
    <submittedName>
        <fullName evidence="7">Leucine-rich repeat</fullName>
    </submittedName>
</protein>
<dbReference type="PROSITE" id="PS51450">
    <property type="entry name" value="LRR"/>
    <property type="match status" value="1"/>
</dbReference>
<keyword evidence="8" id="KW-1185">Reference proteome</keyword>
<keyword evidence="4" id="KW-0677">Repeat</keyword>
<evidence type="ECO:0000313" key="7">
    <source>
        <dbReference type="EMBL" id="KAK6946071.1"/>
    </source>
</evidence>
<proteinExistence type="predicted"/>
<evidence type="ECO:0000256" key="3">
    <source>
        <dbReference type="ARBA" id="ARBA00022729"/>
    </source>
</evidence>
<evidence type="ECO:0000313" key="8">
    <source>
        <dbReference type="Proteomes" id="UP001370490"/>
    </source>
</evidence>
<gene>
    <name evidence="7" type="ORF">RJ641_013615</name>
</gene>
<dbReference type="PRINTS" id="PR00019">
    <property type="entry name" value="LEURICHRPT"/>
</dbReference>
<name>A0AAN8WCG1_9MAGN</name>
<evidence type="ECO:0000256" key="4">
    <source>
        <dbReference type="ARBA" id="ARBA00022737"/>
    </source>
</evidence>
<keyword evidence="2" id="KW-0433">Leucine-rich repeat</keyword>
<dbReference type="SMART" id="SM00369">
    <property type="entry name" value="LRR_TYP"/>
    <property type="match status" value="5"/>
</dbReference>
<dbReference type="InterPro" id="IPR001611">
    <property type="entry name" value="Leu-rich_rpt"/>
</dbReference>
<evidence type="ECO:0000256" key="5">
    <source>
        <dbReference type="ARBA" id="ARBA00023136"/>
    </source>
</evidence>
<dbReference type="Pfam" id="PF00560">
    <property type="entry name" value="LRR_1"/>
    <property type="match status" value="3"/>
</dbReference>
<evidence type="ECO:0000256" key="1">
    <source>
        <dbReference type="ARBA" id="ARBA00004370"/>
    </source>
</evidence>
<keyword evidence="5" id="KW-0472">Membrane</keyword>
<accession>A0AAN8WCG1</accession>
<dbReference type="Proteomes" id="UP001370490">
    <property type="component" value="Unassembled WGS sequence"/>
</dbReference>
<feature type="chain" id="PRO_5042903697" evidence="6">
    <location>
        <begin position="22"/>
        <end position="381"/>
    </location>
</feature>
<dbReference type="InterPro" id="IPR003591">
    <property type="entry name" value="Leu-rich_rpt_typical-subtyp"/>
</dbReference>
<dbReference type="GO" id="GO:0016020">
    <property type="term" value="C:membrane"/>
    <property type="evidence" value="ECO:0007669"/>
    <property type="project" value="UniProtKB-SubCell"/>
</dbReference>
<dbReference type="InterPro" id="IPR053213">
    <property type="entry name" value="RLP29"/>
</dbReference>